<protein>
    <submittedName>
        <fullName evidence="2">Uncharacterized protein</fullName>
    </submittedName>
</protein>
<dbReference type="EMBL" id="JAAVLN010000003">
    <property type="protein sequence ID" value="NKC04733.1"/>
    <property type="molecule type" value="Genomic_DNA"/>
</dbReference>
<accession>A0ABX1DQK5</accession>
<evidence type="ECO:0000313" key="2">
    <source>
        <dbReference type="EMBL" id="NKC04733.1"/>
    </source>
</evidence>
<dbReference type="Proteomes" id="UP000704467">
    <property type="component" value="Unassembled WGS sequence"/>
</dbReference>
<evidence type="ECO:0000256" key="1">
    <source>
        <dbReference type="SAM" id="Coils"/>
    </source>
</evidence>
<comment type="caution">
    <text evidence="2">The sequence shown here is derived from an EMBL/GenBank/DDBJ whole genome shotgun (WGS) entry which is preliminary data.</text>
</comment>
<organism evidence="2 3">
    <name type="scientific">Brucella haematophila</name>
    <dbReference type="NCBI Taxonomy" id="419474"/>
    <lineage>
        <taxon>Bacteria</taxon>
        <taxon>Pseudomonadati</taxon>
        <taxon>Pseudomonadota</taxon>
        <taxon>Alphaproteobacteria</taxon>
        <taxon>Hyphomicrobiales</taxon>
        <taxon>Brucellaceae</taxon>
        <taxon>Brucella/Ochrobactrum group</taxon>
        <taxon>Brucella</taxon>
    </lineage>
</organism>
<proteinExistence type="predicted"/>
<reference evidence="2 3" key="1">
    <citation type="submission" date="2020-03" db="EMBL/GenBank/DDBJ databases">
        <title>Whole genome sequencing of clinical and environmental type strains of Ochrobactrum.</title>
        <authorList>
            <person name="Dharne M."/>
        </authorList>
    </citation>
    <scope>NUCLEOTIDE SEQUENCE [LARGE SCALE GENOMIC DNA]</scope>
    <source>
        <strain evidence="2 3">CIP 109452</strain>
    </source>
</reference>
<dbReference type="PANTHER" id="PTHR32309:SF13">
    <property type="entry name" value="FERRIC ENTEROBACTIN TRANSPORT PROTEIN FEPE"/>
    <property type="match status" value="1"/>
</dbReference>
<keyword evidence="1" id="KW-0175">Coiled coil</keyword>
<evidence type="ECO:0000313" key="3">
    <source>
        <dbReference type="Proteomes" id="UP000704467"/>
    </source>
</evidence>
<dbReference type="PANTHER" id="PTHR32309">
    <property type="entry name" value="TYROSINE-PROTEIN KINASE"/>
    <property type="match status" value="1"/>
</dbReference>
<dbReference type="InterPro" id="IPR050445">
    <property type="entry name" value="Bact_polysacc_biosynth/exp"/>
</dbReference>
<feature type="coiled-coil region" evidence="1">
    <location>
        <begin position="124"/>
        <end position="179"/>
    </location>
</feature>
<name>A0ABX1DQK5_9HYPH</name>
<gene>
    <name evidence="2" type="ORF">HED55_20540</name>
</gene>
<keyword evidence="3" id="KW-1185">Reference proteome</keyword>
<sequence>MIQTSYDNISGVISFKVNAFTPEDSKKIADLILRYCTELVNELSERARTDAVSFARGEVTHAEDRLRNALEKLRSFRDDEKSIDPTRSAQVQIEIVGGLEKELAERRARIAALVGTVDEDSPSLKILRRQTDALQQEIAAKKLEATKGAGGKNLPDTALSKLLATYETLEVERNFAQQAYASALSSLEKRGWKQDDSNAIWRSMKRRCCRNIRSIPNVFSTVLS</sequence>